<feature type="repeat" description="PPR" evidence="2">
    <location>
        <begin position="223"/>
        <end position="257"/>
    </location>
</feature>
<keyword evidence="5" id="KW-1185">Reference proteome</keyword>
<dbReference type="InterPro" id="IPR011990">
    <property type="entry name" value="TPR-like_helical_dom_sf"/>
</dbReference>
<feature type="repeat" description="PPR" evidence="2">
    <location>
        <begin position="429"/>
        <end position="463"/>
    </location>
</feature>
<evidence type="ECO:0000256" key="2">
    <source>
        <dbReference type="PROSITE-ProRule" id="PRU00708"/>
    </source>
</evidence>
<gene>
    <name evidence="4" type="ORF">DEBURN_LOCUS6121</name>
</gene>
<dbReference type="OrthoDB" id="407658at2759"/>
<feature type="repeat" description="PPR" evidence="2">
    <location>
        <begin position="332"/>
        <end position="366"/>
    </location>
</feature>
<keyword evidence="1" id="KW-0677">Repeat</keyword>
<dbReference type="InterPro" id="IPR002885">
    <property type="entry name" value="PPR_rpt"/>
</dbReference>
<dbReference type="Proteomes" id="UP000789706">
    <property type="component" value="Unassembled WGS sequence"/>
</dbReference>
<feature type="repeat" description="PPR" evidence="2">
    <location>
        <begin position="464"/>
        <end position="498"/>
    </location>
</feature>
<evidence type="ECO:0000256" key="1">
    <source>
        <dbReference type="ARBA" id="ARBA00022737"/>
    </source>
</evidence>
<dbReference type="PANTHER" id="PTHR47936:SF1">
    <property type="entry name" value="PENTATRICOPEPTIDE REPEAT-CONTAINING PROTEIN GUN1, CHLOROPLASTIC"/>
    <property type="match status" value="1"/>
</dbReference>
<evidence type="ECO:0000313" key="5">
    <source>
        <dbReference type="Proteomes" id="UP000789706"/>
    </source>
</evidence>
<name>A0A9N9AHF7_9GLOM</name>
<organism evidence="4 5">
    <name type="scientific">Diversispora eburnea</name>
    <dbReference type="NCBI Taxonomy" id="1213867"/>
    <lineage>
        <taxon>Eukaryota</taxon>
        <taxon>Fungi</taxon>
        <taxon>Fungi incertae sedis</taxon>
        <taxon>Mucoromycota</taxon>
        <taxon>Glomeromycotina</taxon>
        <taxon>Glomeromycetes</taxon>
        <taxon>Diversisporales</taxon>
        <taxon>Diversisporaceae</taxon>
        <taxon>Diversispora</taxon>
    </lineage>
</organism>
<protein>
    <submittedName>
        <fullName evidence="4">11384_t:CDS:1</fullName>
    </submittedName>
</protein>
<dbReference type="AlphaFoldDB" id="A0A9N9AHF7"/>
<dbReference type="PANTHER" id="PTHR47936">
    <property type="entry name" value="PPR_LONG DOMAIN-CONTAINING PROTEIN"/>
    <property type="match status" value="1"/>
</dbReference>
<dbReference type="Pfam" id="PF01535">
    <property type="entry name" value="PPR"/>
    <property type="match status" value="2"/>
</dbReference>
<accession>A0A9N9AHF7</accession>
<feature type="repeat" description="PPR" evidence="2">
    <location>
        <begin position="188"/>
        <end position="222"/>
    </location>
</feature>
<dbReference type="Pfam" id="PF13812">
    <property type="entry name" value="PPR_3"/>
    <property type="match status" value="1"/>
</dbReference>
<dbReference type="PROSITE" id="PS51375">
    <property type="entry name" value="PPR"/>
    <property type="match status" value="8"/>
</dbReference>
<feature type="region of interest" description="Disordered" evidence="3">
    <location>
        <begin position="99"/>
        <end position="120"/>
    </location>
</feature>
<evidence type="ECO:0000313" key="4">
    <source>
        <dbReference type="EMBL" id="CAG8530633.1"/>
    </source>
</evidence>
<dbReference type="EMBL" id="CAJVPK010000601">
    <property type="protein sequence ID" value="CAG8530633.1"/>
    <property type="molecule type" value="Genomic_DNA"/>
</dbReference>
<dbReference type="Gene3D" id="1.25.40.10">
    <property type="entry name" value="Tetratricopeptide repeat domain"/>
    <property type="match status" value="4"/>
</dbReference>
<reference evidence="4" key="1">
    <citation type="submission" date="2021-06" db="EMBL/GenBank/DDBJ databases">
        <authorList>
            <person name="Kallberg Y."/>
            <person name="Tangrot J."/>
            <person name="Rosling A."/>
        </authorList>
    </citation>
    <scope>NUCLEOTIDE SEQUENCE</scope>
    <source>
        <strain evidence="4">AZ414A</strain>
    </source>
</reference>
<feature type="repeat" description="PPR" evidence="2">
    <location>
        <begin position="394"/>
        <end position="428"/>
    </location>
</feature>
<dbReference type="NCBIfam" id="TIGR00756">
    <property type="entry name" value="PPR"/>
    <property type="match status" value="7"/>
</dbReference>
<feature type="repeat" description="PPR" evidence="2">
    <location>
        <begin position="293"/>
        <end position="331"/>
    </location>
</feature>
<comment type="caution">
    <text evidence="4">The sequence shown here is derived from an EMBL/GenBank/DDBJ whole genome shotgun (WGS) entry which is preliminary data.</text>
</comment>
<sequence>MIRIINDRISHLRPLKKQKFSRLPLIAPGSTIVHQQQLKALESLDYGDDSILSREKENKIEEKQQLLDHVDDPILKGEKENKIDEIEVIHQHFDYVDDPIPKGEEMGGEKGGEKGEKSEKSLIDVENKTGEEVWIHYKSLSNKFKDKLQIKDFNKILGIFLRNLSIDPVFHDRMLTILDEINYRMKPDESTYNTMMSMSLQRKNLEEMKYYFDIMQDQKIQPNTITYNVMITAIVRIGKAAQAFALYDDMRKKGIERNQKTFTMLIQACVKTRDVKQAKSLYNDMLREGIIPDVIIYNTLINVTARNATNLKELEPAFNFVEEMKQKGITPITSTYSILVKSLIEMGKRTEALQIFNQMEKDGCKPDALILEGIGLTGLKSLIKMRDTYNITPSNEDYNTFINQAIRESKFNDAAEILRIMLQNGFQPDVSTYSIIINAHIKNNDISKAMQLYNAMKIDNIKSDSYIFSALIIGYVMKKEIDQAFKLIDEMLNSHVELNNRTINRIIDTASEHQDINIIQKVFDRLLRMTNPDKVAFERVLWRVAQSGQLTMVENYLILMEKYNHKIDFDTYKSIITGSCKGLYLSEGLYWYQRMINLKLRPNHLLLSTLLRCHAEPKYSNKMFVLWNDFHYFGILPDDEDIMFVLLICREIGSWQMENRILRQLKDLGYNTDTYKTALDAIDLQKIGIEKIQGLKLNTGAIELWIKQRKMSINAYKKREIEIKNAKENLQKWANKVGIRNEAKLDTSAKKRVNQWLPYSEMVKLRKKKEEEAATATATVQDNTNLNINTK</sequence>
<feature type="repeat" description="PPR" evidence="2">
    <location>
        <begin position="258"/>
        <end position="292"/>
    </location>
</feature>
<dbReference type="Pfam" id="PF13041">
    <property type="entry name" value="PPR_2"/>
    <property type="match status" value="3"/>
</dbReference>
<proteinExistence type="predicted"/>
<evidence type="ECO:0000256" key="3">
    <source>
        <dbReference type="SAM" id="MobiDB-lite"/>
    </source>
</evidence>